<keyword evidence="1" id="KW-0175">Coiled coil</keyword>
<dbReference type="EMBL" id="BIMW01000161">
    <property type="protein sequence ID" value="GCE95995.1"/>
    <property type="molecule type" value="Genomic_DNA"/>
</dbReference>
<evidence type="ECO:0008006" key="4">
    <source>
        <dbReference type="Google" id="ProtNLM"/>
    </source>
</evidence>
<name>A0A5M3TC54_LIMPL</name>
<dbReference type="GeneID" id="301684833"/>
<proteinExistence type="predicted"/>
<dbReference type="Proteomes" id="UP000326169">
    <property type="component" value="Unassembled WGS sequence"/>
</dbReference>
<evidence type="ECO:0000313" key="3">
    <source>
        <dbReference type="Proteomes" id="UP000326169"/>
    </source>
</evidence>
<sequence length="176" mass="19320">MAKNKEVHILEVVLVPKEDCESLLGFMIDRPQAEAKLNSSQVEFSGWVLGKTSPAIAVEVLQGEKIVKTISVSDSRPDVARVYPDAPTASISGFKESIDLGEFSGENELTVQAILRDDSIITIGQVRFQTPESAQVSESATVVSSERLERAKADLERSRQFLEQVKADLAKYEVNP</sequence>
<gene>
    <name evidence="2" type="ORF">NIES46_40620</name>
</gene>
<accession>A0A5M3TC54</accession>
<reference evidence="2 3" key="1">
    <citation type="journal article" date="2019" name="J Genomics">
        <title>The Draft Genome of a Hydrogen-producing Cyanobacterium, Arthrospira platensis NIES-46.</title>
        <authorList>
            <person name="Suzuki S."/>
            <person name="Yamaguchi H."/>
            <person name="Kawachi M."/>
        </authorList>
    </citation>
    <scope>NUCLEOTIDE SEQUENCE [LARGE SCALE GENOMIC DNA]</scope>
    <source>
        <strain evidence="2 3">NIES-46</strain>
    </source>
</reference>
<organism evidence="2 3">
    <name type="scientific">Limnospira platensis NIES-46</name>
    <dbReference type="NCBI Taxonomy" id="1236695"/>
    <lineage>
        <taxon>Bacteria</taxon>
        <taxon>Bacillati</taxon>
        <taxon>Cyanobacteriota</taxon>
        <taxon>Cyanophyceae</taxon>
        <taxon>Oscillatoriophycideae</taxon>
        <taxon>Oscillatoriales</taxon>
        <taxon>Sirenicapillariaceae</taxon>
        <taxon>Limnospira</taxon>
    </lineage>
</organism>
<dbReference type="RefSeq" id="WP_006616561.1">
    <property type="nucleotide sequence ID" value="NZ_BIMW01000161.1"/>
</dbReference>
<comment type="caution">
    <text evidence="2">The sequence shown here is derived from an EMBL/GenBank/DDBJ whole genome shotgun (WGS) entry which is preliminary data.</text>
</comment>
<evidence type="ECO:0000313" key="2">
    <source>
        <dbReference type="EMBL" id="GCE95995.1"/>
    </source>
</evidence>
<evidence type="ECO:0000256" key="1">
    <source>
        <dbReference type="SAM" id="Coils"/>
    </source>
</evidence>
<feature type="coiled-coil region" evidence="1">
    <location>
        <begin position="145"/>
        <end position="175"/>
    </location>
</feature>
<keyword evidence="3" id="KW-1185">Reference proteome</keyword>
<protein>
    <recommendedName>
        <fullName evidence="4">Sulfotransferase</fullName>
    </recommendedName>
</protein>